<evidence type="ECO:0000313" key="1">
    <source>
        <dbReference type="EMBL" id="AUS04545.1"/>
    </source>
</evidence>
<sequence length="66" mass="7691">MASPIYKAKLTALSMVKTPKKHPINSTLSIKLTEIEKCLKNFNGSIRMRFQHNAPQSLKPYYWFHL</sequence>
<accession>A0A2I7SF85</accession>
<dbReference type="Proteomes" id="UP000236592">
    <property type="component" value="Chromosome"/>
</dbReference>
<proteinExistence type="predicted"/>
<dbReference type="EMBL" id="CP025938">
    <property type="protein sequence ID" value="AUS04545.1"/>
    <property type="molecule type" value="Genomic_DNA"/>
</dbReference>
<organism evidence="1 2">
    <name type="scientific">Pseudotamlana carrageenivorans</name>
    <dbReference type="NCBI Taxonomy" id="2069432"/>
    <lineage>
        <taxon>Bacteria</taxon>
        <taxon>Pseudomonadati</taxon>
        <taxon>Bacteroidota</taxon>
        <taxon>Flavobacteriia</taxon>
        <taxon>Flavobacteriales</taxon>
        <taxon>Flavobacteriaceae</taxon>
        <taxon>Pseudotamlana</taxon>
    </lineage>
</organism>
<gene>
    <name evidence="1" type="ORF">C1A40_03230</name>
</gene>
<name>A0A2I7SF85_9FLAO</name>
<dbReference type="KEGG" id="taj:C1A40_03230"/>
<keyword evidence="2" id="KW-1185">Reference proteome</keyword>
<dbReference type="AlphaFoldDB" id="A0A2I7SF85"/>
<evidence type="ECO:0000313" key="2">
    <source>
        <dbReference type="Proteomes" id="UP000236592"/>
    </source>
</evidence>
<reference evidence="2" key="1">
    <citation type="submission" date="2018-01" db="EMBL/GenBank/DDBJ databases">
        <title>Complete genome of Tamlana sp. UJ94.</title>
        <authorList>
            <person name="Jung J."/>
            <person name="Chung D."/>
            <person name="Bae S.S."/>
            <person name="Baek K."/>
        </authorList>
    </citation>
    <scope>NUCLEOTIDE SEQUENCE [LARGE SCALE GENOMIC DNA]</scope>
    <source>
        <strain evidence="2">UJ94</strain>
    </source>
</reference>
<protein>
    <submittedName>
        <fullName evidence="1">Uncharacterized protein</fullName>
    </submittedName>
</protein>